<gene>
    <name evidence="3" type="ORF">BC343_15225</name>
</gene>
<feature type="domain" description="Glucose/Sorbosone dehydrogenase" evidence="2">
    <location>
        <begin position="47"/>
        <end position="358"/>
    </location>
</feature>
<comment type="caution">
    <text evidence="3">The sequence shown here is derived from an EMBL/GenBank/DDBJ whole genome shotgun (WGS) entry which is preliminary data.</text>
</comment>
<dbReference type="RefSeq" id="WP_078350741.1">
    <property type="nucleotide sequence ID" value="NZ_MBTF01000036.1"/>
</dbReference>
<dbReference type="STRING" id="1792845.BC343_15225"/>
<feature type="chain" id="PRO_5012684596" evidence="1">
    <location>
        <begin position="19"/>
        <end position="383"/>
    </location>
</feature>
<sequence length="383" mass="41586">MRKWIAAAVVVTGILCFANCKKTSTNDPPTTTPGDATLTDKVITEKLNFPWEILWGPDNMLWITERGGRISRVNPADGAVTPVITLSDVVSQGEGGLLGMVLHPDFTTTPEVFVAYNYSKSGTYTKKIVKFTYNGTTLVNPVVLLDNIPAANIHNGTRLAISPDRKLYITSGDASVASRAQDKSNFAGKIQRINLDGSIPADNPVAGSALWTFGHRNPQGLVFVGDRLYSSEHGQSTDDEINIIQKGRNFGWPNIEGFCNTSAEQTFCAANDVAEPIQAWSPTIAPSGIDYYNNDAIPQWKNSLLLAVLKDSELLQLKLNATGDKVETVNTYYKSTYGRMRDVAISPQGEVFIITSNGGNADRIIKVAAPYPPEGGTLHRCMS</sequence>
<dbReference type="EMBL" id="MBTF01000036">
    <property type="protein sequence ID" value="OOQ57444.1"/>
    <property type="molecule type" value="Genomic_DNA"/>
</dbReference>
<reference evidence="3 4" key="1">
    <citation type="submission" date="2016-07" db="EMBL/GenBank/DDBJ databases">
        <title>Genomic analysis of zinc-resistant bacterium Mucilaginibacter pedocola TBZ30.</title>
        <authorList>
            <person name="Huang J."/>
            <person name="Tang J."/>
        </authorList>
    </citation>
    <scope>NUCLEOTIDE SEQUENCE [LARGE SCALE GENOMIC DNA]</scope>
    <source>
        <strain evidence="3 4">TBZ30</strain>
    </source>
</reference>
<evidence type="ECO:0000313" key="3">
    <source>
        <dbReference type="EMBL" id="OOQ57444.1"/>
    </source>
</evidence>
<organism evidence="3 4">
    <name type="scientific">Mucilaginibacter pedocola</name>
    <dbReference type="NCBI Taxonomy" id="1792845"/>
    <lineage>
        <taxon>Bacteria</taxon>
        <taxon>Pseudomonadati</taxon>
        <taxon>Bacteroidota</taxon>
        <taxon>Sphingobacteriia</taxon>
        <taxon>Sphingobacteriales</taxon>
        <taxon>Sphingobacteriaceae</taxon>
        <taxon>Mucilaginibacter</taxon>
    </lineage>
</organism>
<dbReference type="InterPro" id="IPR011042">
    <property type="entry name" value="6-blade_b-propeller_TolB-like"/>
</dbReference>
<dbReference type="InterPro" id="IPR012938">
    <property type="entry name" value="Glc/Sorbosone_DH"/>
</dbReference>
<dbReference type="OrthoDB" id="9770043at2"/>
<evidence type="ECO:0000259" key="2">
    <source>
        <dbReference type="Pfam" id="PF07995"/>
    </source>
</evidence>
<evidence type="ECO:0000256" key="1">
    <source>
        <dbReference type="SAM" id="SignalP"/>
    </source>
</evidence>
<keyword evidence="4" id="KW-1185">Reference proteome</keyword>
<feature type="signal peptide" evidence="1">
    <location>
        <begin position="1"/>
        <end position="18"/>
    </location>
</feature>
<dbReference type="PANTHER" id="PTHR19328">
    <property type="entry name" value="HEDGEHOG-INTERACTING PROTEIN"/>
    <property type="match status" value="1"/>
</dbReference>
<protein>
    <submittedName>
        <fullName evidence="3">Glucose dehydrogenase</fullName>
    </submittedName>
</protein>
<dbReference type="SUPFAM" id="SSF50952">
    <property type="entry name" value="Soluble quinoprotein glucose dehydrogenase"/>
    <property type="match status" value="1"/>
</dbReference>
<accession>A0A1S9P8Y6</accession>
<dbReference type="Proteomes" id="UP000189739">
    <property type="component" value="Unassembled WGS sequence"/>
</dbReference>
<keyword evidence="1" id="KW-0732">Signal</keyword>
<dbReference type="Pfam" id="PF07995">
    <property type="entry name" value="GSDH"/>
    <property type="match status" value="1"/>
</dbReference>
<name>A0A1S9P8Y6_9SPHI</name>
<dbReference type="AlphaFoldDB" id="A0A1S9P8Y6"/>
<dbReference type="PANTHER" id="PTHR19328:SF13">
    <property type="entry name" value="HIPL1 PROTEIN"/>
    <property type="match status" value="1"/>
</dbReference>
<proteinExistence type="predicted"/>
<dbReference type="Gene3D" id="2.120.10.30">
    <property type="entry name" value="TolB, C-terminal domain"/>
    <property type="match status" value="1"/>
</dbReference>
<evidence type="ECO:0000313" key="4">
    <source>
        <dbReference type="Proteomes" id="UP000189739"/>
    </source>
</evidence>
<dbReference type="InterPro" id="IPR011041">
    <property type="entry name" value="Quinoprot_gluc/sorb_DH_b-prop"/>
</dbReference>